<comment type="similarity">
    <text evidence="1 2">Belongs to the cytochrome P450 family.</text>
</comment>
<dbReference type="SUPFAM" id="SSF48264">
    <property type="entry name" value="Cytochrome P450"/>
    <property type="match status" value="1"/>
</dbReference>
<protein>
    <submittedName>
        <fullName evidence="4">Cytochrome P450</fullName>
    </submittedName>
</protein>
<evidence type="ECO:0000313" key="5">
    <source>
        <dbReference type="Proteomes" id="UP001596035"/>
    </source>
</evidence>
<feature type="region of interest" description="Disordered" evidence="3">
    <location>
        <begin position="212"/>
        <end position="231"/>
    </location>
</feature>
<dbReference type="InterPro" id="IPR036396">
    <property type="entry name" value="Cyt_P450_sf"/>
</dbReference>
<dbReference type="Gene3D" id="1.10.630.10">
    <property type="entry name" value="Cytochrome P450"/>
    <property type="match status" value="1"/>
</dbReference>
<dbReference type="PANTHER" id="PTHR46696:SF4">
    <property type="entry name" value="BIOTIN BIOSYNTHESIS CYTOCHROME P450"/>
    <property type="match status" value="1"/>
</dbReference>
<keyword evidence="2" id="KW-0408">Iron</keyword>
<accession>A0ABW0DMA3</accession>
<evidence type="ECO:0000256" key="3">
    <source>
        <dbReference type="SAM" id="MobiDB-lite"/>
    </source>
</evidence>
<comment type="caution">
    <text evidence="4">The sequence shown here is derived from an EMBL/GenBank/DDBJ whole genome shotgun (WGS) entry which is preliminary data.</text>
</comment>
<keyword evidence="2" id="KW-0479">Metal-binding</keyword>
<dbReference type="PRINTS" id="PR00359">
    <property type="entry name" value="BP450"/>
</dbReference>
<evidence type="ECO:0000256" key="1">
    <source>
        <dbReference type="ARBA" id="ARBA00010617"/>
    </source>
</evidence>
<dbReference type="Pfam" id="PF00067">
    <property type="entry name" value="p450"/>
    <property type="match status" value="1"/>
</dbReference>
<evidence type="ECO:0000313" key="4">
    <source>
        <dbReference type="EMBL" id="MFC5239155.1"/>
    </source>
</evidence>
<dbReference type="InterPro" id="IPR017972">
    <property type="entry name" value="Cyt_P450_CS"/>
</dbReference>
<reference evidence="5" key="1">
    <citation type="journal article" date="2019" name="Int. J. Syst. Evol. Microbiol.">
        <title>The Global Catalogue of Microorganisms (GCM) 10K type strain sequencing project: providing services to taxonomists for standard genome sequencing and annotation.</title>
        <authorList>
            <consortium name="The Broad Institute Genomics Platform"/>
            <consortium name="The Broad Institute Genome Sequencing Center for Infectious Disease"/>
            <person name="Wu L."/>
            <person name="Ma J."/>
        </authorList>
    </citation>
    <scope>NUCLEOTIDE SEQUENCE [LARGE SCALE GENOMIC DNA]</scope>
    <source>
        <strain evidence="5">CGMCC 4.7131</strain>
    </source>
</reference>
<dbReference type="EMBL" id="JBHSKN010000004">
    <property type="protein sequence ID" value="MFC5239155.1"/>
    <property type="molecule type" value="Genomic_DNA"/>
</dbReference>
<keyword evidence="2" id="KW-0560">Oxidoreductase</keyword>
<dbReference type="RefSeq" id="WP_344561460.1">
    <property type="nucleotide sequence ID" value="NZ_BAAATG010000021.1"/>
</dbReference>
<proteinExistence type="inferred from homology"/>
<organism evidence="4 5">
    <name type="scientific">Streptomyces atrovirens</name>
    <dbReference type="NCBI Taxonomy" id="285556"/>
    <lineage>
        <taxon>Bacteria</taxon>
        <taxon>Bacillati</taxon>
        <taxon>Actinomycetota</taxon>
        <taxon>Actinomycetes</taxon>
        <taxon>Kitasatosporales</taxon>
        <taxon>Streptomycetaceae</taxon>
        <taxon>Streptomyces</taxon>
    </lineage>
</organism>
<dbReference type="PROSITE" id="PS00086">
    <property type="entry name" value="CYTOCHROME_P450"/>
    <property type="match status" value="1"/>
</dbReference>
<keyword evidence="2" id="KW-0349">Heme</keyword>
<dbReference type="PANTHER" id="PTHR46696">
    <property type="entry name" value="P450, PUTATIVE (EUROFUNG)-RELATED"/>
    <property type="match status" value="1"/>
</dbReference>
<keyword evidence="5" id="KW-1185">Reference proteome</keyword>
<dbReference type="InterPro" id="IPR002397">
    <property type="entry name" value="Cyt_P450_B"/>
</dbReference>
<dbReference type="InterPro" id="IPR001128">
    <property type="entry name" value="Cyt_P450"/>
</dbReference>
<gene>
    <name evidence="4" type="ORF">ACFPWV_04370</name>
</gene>
<evidence type="ECO:0000256" key="2">
    <source>
        <dbReference type="RuleBase" id="RU000461"/>
    </source>
</evidence>
<dbReference type="PRINTS" id="PR00385">
    <property type="entry name" value="P450"/>
</dbReference>
<sequence length="420" mass="44626">MESHRSASLLFGEKGRQGEARSLLLRVLDGSVRSDPYPVFDRIREAGPLWWDESTVVFSSYRHCAAVLRAPEAVVPRAGTCPAGRGGPPAGFAVAVAGSAEHGALRRLVARVLAPERLRALLPFVRGLVDDLLDGVAARGRLEVVTDLAYPLPAAVLCRLLGLPQRDAPWLHRQALLLSPALDPHPLLTGADPPGGEARRRAEQELDAYLGEPARSRGGEDPLPVPGGADGPSSAARFAAACRALLVAGHETSVDLVSAGVLALLRAPHVRDAVRRDARYAGQVVQEVLRLDPPVQLLHRHAVADLDVCGTRVPAGTTLLLLLAAAHRDPRVWDSPEVFSPDGTGAPHAAFGLGPHACPGEPVARLIAEAVLTRFAQRVTGARFATGTPSYRPNVTLRGLRALWVDADGFGDRGLPWPPE</sequence>
<name>A0ABW0DMA3_9ACTN</name>
<dbReference type="Proteomes" id="UP001596035">
    <property type="component" value="Unassembled WGS sequence"/>
</dbReference>
<keyword evidence="2" id="KW-0503">Monooxygenase</keyword>